<proteinExistence type="predicted"/>
<dbReference type="Proteomes" id="UP001445076">
    <property type="component" value="Unassembled WGS sequence"/>
</dbReference>
<organism evidence="2 3">
    <name type="scientific">Cherax quadricarinatus</name>
    <name type="common">Australian red claw crayfish</name>
    <dbReference type="NCBI Taxonomy" id="27406"/>
    <lineage>
        <taxon>Eukaryota</taxon>
        <taxon>Metazoa</taxon>
        <taxon>Ecdysozoa</taxon>
        <taxon>Arthropoda</taxon>
        <taxon>Crustacea</taxon>
        <taxon>Multicrustacea</taxon>
        <taxon>Malacostraca</taxon>
        <taxon>Eumalacostraca</taxon>
        <taxon>Eucarida</taxon>
        <taxon>Decapoda</taxon>
        <taxon>Pleocyemata</taxon>
        <taxon>Astacidea</taxon>
        <taxon>Parastacoidea</taxon>
        <taxon>Parastacidae</taxon>
        <taxon>Cherax</taxon>
    </lineage>
</organism>
<reference evidence="2 3" key="1">
    <citation type="journal article" date="2024" name="BMC Genomics">
        <title>Genome assembly of redclaw crayfish (Cherax quadricarinatus) provides insights into its immune adaptation and hypoxia tolerance.</title>
        <authorList>
            <person name="Liu Z."/>
            <person name="Zheng J."/>
            <person name="Li H."/>
            <person name="Fang K."/>
            <person name="Wang S."/>
            <person name="He J."/>
            <person name="Zhou D."/>
            <person name="Weng S."/>
            <person name="Chi M."/>
            <person name="Gu Z."/>
            <person name="He J."/>
            <person name="Li F."/>
            <person name="Wang M."/>
        </authorList>
    </citation>
    <scope>NUCLEOTIDE SEQUENCE [LARGE SCALE GENOMIC DNA]</scope>
    <source>
        <strain evidence="2">ZL_2023a</strain>
    </source>
</reference>
<dbReference type="Gene3D" id="2.30.30.140">
    <property type="match status" value="1"/>
</dbReference>
<feature type="non-terminal residue" evidence="2">
    <location>
        <position position="1"/>
    </location>
</feature>
<sequence length="499" mass="56689">FCDTEDMNTLTLKCDDQNIFKDLDVLELISNPTKAFSGESLEICQEPVHGCQVCSEQDCSEDGYKDPQYLVSSREASMLKRTQAPREKSSNCKGNELGKCSLKQTVLCDKASFTGEDTQFHEVKSKQKCLNIENEQTYNMHNSHEELCNINIEPNERDKNRGALCRQIQTEGGEPLSEGSSEVPDYSPIFMVVNKQRERNLANETTLSNIKVAPASFNSKENLCVKEKINKVVYGNYSDFMLRPSELKIEAFTSYKRHTVKSHLHAIEEVEESETIDMSELKVRPYRSLLVHVEEIPFCLWIQKEEDIDLAEFVRSSLEELGEEMELLDSPQVGELCVAFLHESCQRAQVIALTSHEATVHYMDHGKYGRVPLKKLYKLQQEFLDIPPLVSQVYLPVKVIPGKESGAVLAVAEAALHSVCVCFDLDQLTYIRDEMYTLVSTPWSGSLGDLLVRNELAWPVNWESKLGLHMASSVTKLIQEYINELCDDSERRDYCVTPL</sequence>
<dbReference type="Pfam" id="PF00567">
    <property type="entry name" value="TUDOR"/>
    <property type="match status" value="1"/>
</dbReference>
<dbReference type="AlphaFoldDB" id="A0AAW0X137"/>
<keyword evidence="3" id="KW-1185">Reference proteome</keyword>
<protein>
    <recommendedName>
        <fullName evidence="1">Tudor domain-containing protein</fullName>
    </recommendedName>
</protein>
<evidence type="ECO:0000259" key="1">
    <source>
        <dbReference type="PROSITE" id="PS50304"/>
    </source>
</evidence>
<dbReference type="SMART" id="SM00333">
    <property type="entry name" value="TUDOR"/>
    <property type="match status" value="1"/>
</dbReference>
<accession>A0AAW0X137</accession>
<feature type="domain" description="Tudor" evidence="1">
    <location>
        <begin position="330"/>
        <end position="386"/>
    </location>
</feature>
<name>A0AAW0X137_CHEQU</name>
<gene>
    <name evidence="2" type="ORF">OTU49_004157</name>
</gene>
<comment type="caution">
    <text evidence="2">The sequence shown here is derived from an EMBL/GenBank/DDBJ whole genome shotgun (WGS) entry which is preliminary data.</text>
</comment>
<evidence type="ECO:0000313" key="2">
    <source>
        <dbReference type="EMBL" id="KAK8738313.1"/>
    </source>
</evidence>
<dbReference type="InterPro" id="IPR002999">
    <property type="entry name" value="Tudor"/>
</dbReference>
<dbReference type="EMBL" id="JARKIK010000040">
    <property type="protein sequence ID" value="KAK8738313.1"/>
    <property type="molecule type" value="Genomic_DNA"/>
</dbReference>
<dbReference type="SUPFAM" id="SSF63748">
    <property type="entry name" value="Tudor/PWWP/MBT"/>
    <property type="match status" value="1"/>
</dbReference>
<dbReference type="PROSITE" id="PS50304">
    <property type="entry name" value="TUDOR"/>
    <property type="match status" value="1"/>
</dbReference>
<evidence type="ECO:0000313" key="3">
    <source>
        <dbReference type="Proteomes" id="UP001445076"/>
    </source>
</evidence>